<dbReference type="InterPro" id="IPR027417">
    <property type="entry name" value="P-loop_NTPase"/>
</dbReference>
<evidence type="ECO:0000256" key="1">
    <source>
        <dbReference type="ARBA" id="ARBA00022741"/>
    </source>
</evidence>
<organism evidence="4">
    <name type="scientific">uncultured Eubacteriales bacterium</name>
    <dbReference type="NCBI Taxonomy" id="172733"/>
    <lineage>
        <taxon>Bacteria</taxon>
        <taxon>Bacillati</taxon>
        <taxon>Bacillota</taxon>
        <taxon>Clostridia</taxon>
        <taxon>Eubacteriales</taxon>
        <taxon>environmental samples</taxon>
    </lineage>
</organism>
<dbReference type="PROSITE" id="PS50893">
    <property type="entry name" value="ABC_TRANSPORTER_2"/>
    <property type="match status" value="2"/>
</dbReference>
<keyword evidence="1" id="KW-0547">Nucleotide-binding</keyword>
<feature type="domain" description="ABC transporter" evidence="3">
    <location>
        <begin position="353"/>
        <end position="539"/>
    </location>
</feature>
<dbReference type="NCBIfam" id="NF000355">
    <property type="entry name" value="ribo_prot_ABC_F"/>
    <property type="match status" value="1"/>
</dbReference>
<dbReference type="SMART" id="SM00382">
    <property type="entry name" value="AAA"/>
    <property type="match status" value="2"/>
</dbReference>
<dbReference type="PROSITE" id="PS00211">
    <property type="entry name" value="ABC_TRANSPORTER_1"/>
    <property type="match status" value="2"/>
</dbReference>
<accession>A0A212JRH0</accession>
<dbReference type="AlphaFoldDB" id="A0A212JRH0"/>
<evidence type="ECO:0000259" key="3">
    <source>
        <dbReference type="PROSITE" id="PS50893"/>
    </source>
</evidence>
<dbReference type="GO" id="GO:0016887">
    <property type="term" value="F:ATP hydrolysis activity"/>
    <property type="evidence" value="ECO:0007669"/>
    <property type="project" value="InterPro"/>
</dbReference>
<dbReference type="CDD" id="cd03221">
    <property type="entry name" value="ABCF_EF-3"/>
    <property type="match status" value="2"/>
</dbReference>
<proteinExistence type="predicted"/>
<dbReference type="PANTHER" id="PTHR42855:SF2">
    <property type="entry name" value="DRUG RESISTANCE ABC TRANSPORTER,ATP-BINDING PROTEIN"/>
    <property type="match status" value="1"/>
</dbReference>
<dbReference type="InterPro" id="IPR017871">
    <property type="entry name" value="ABC_transporter-like_CS"/>
</dbReference>
<feature type="domain" description="ABC transporter" evidence="3">
    <location>
        <begin position="47"/>
        <end position="257"/>
    </location>
</feature>
<evidence type="ECO:0000313" key="4">
    <source>
        <dbReference type="EMBL" id="SBW02022.1"/>
    </source>
</evidence>
<evidence type="ECO:0000256" key="2">
    <source>
        <dbReference type="ARBA" id="ARBA00022840"/>
    </source>
</evidence>
<dbReference type="GO" id="GO:0005524">
    <property type="term" value="F:ATP binding"/>
    <property type="evidence" value="ECO:0007669"/>
    <property type="project" value="UniProtKB-KW"/>
</dbReference>
<sequence>MPLALSYPAREVGLRVLPPFMPKMGRGEVILSCASFLYLDVIYMSLINVSSLTFGYDGSSDNVFENVSFQIDTDWRLGLVGRNGRGKTTFLRLLQGEYEYRGSISASVSFDYFPFPVPEQERNTIDVLESLDPELESWQIYKELAALEVDDAVLYRPYATLSGGEKTKVLLAALFLHPGSFLLIDEPTNHLDLEGRRVVCEYLARKKGFILVSHDRAFLDGCTDHILSINKLDIQVRQGNFSSWWENKARQDAWERAENEKLRQDISRLDAAAKRNSSWSDQAESAKYATRNSGLKPDRGYVGHKAAKVMKRAKSVEARRQDAVEEKSGLLKNIELTESLKLHPLAHPQKRLVEAINLAVDYGDGPLCKPISFTVMQGERVSLTGRNGAGKSSLLKLIAGHDLRHTGTLTLASGLILSLVPQDASFLRGDLAAYARECKIDESLFKTILRKLDFSRAQFEKDMAEFSAGQKKKVLLARSLCEAAHLYIWDEPLNYIDLFSRMQIEALIKDYHPTLLLVEHDKDFLEGVKARLVRLERPE</sequence>
<dbReference type="InterPro" id="IPR003439">
    <property type="entry name" value="ABC_transporter-like_ATP-bd"/>
</dbReference>
<dbReference type="SUPFAM" id="SSF52540">
    <property type="entry name" value="P-loop containing nucleoside triphosphate hydrolases"/>
    <property type="match status" value="2"/>
</dbReference>
<dbReference type="Pfam" id="PF00005">
    <property type="entry name" value="ABC_tran"/>
    <property type="match status" value="2"/>
</dbReference>
<keyword evidence="2 4" id="KW-0067">ATP-binding</keyword>
<dbReference type="InterPro" id="IPR003593">
    <property type="entry name" value="AAA+_ATPase"/>
</dbReference>
<reference evidence="4" key="1">
    <citation type="submission" date="2016-04" db="EMBL/GenBank/DDBJ databases">
        <authorList>
            <person name="Evans L.H."/>
            <person name="Alamgir A."/>
            <person name="Owens N."/>
            <person name="Weber N.D."/>
            <person name="Virtaneva K."/>
            <person name="Barbian K."/>
            <person name="Babar A."/>
            <person name="Rosenke K."/>
        </authorList>
    </citation>
    <scope>NUCLEOTIDE SEQUENCE</scope>
    <source>
        <strain evidence="4">86</strain>
    </source>
</reference>
<name>A0A212JRH0_9FIRM</name>
<dbReference type="Gene3D" id="3.40.50.300">
    <property type="entry name" value="P-loop containing nucleotide triphosphate hydrolases"/>
    <property type="match status" value="2"/>
</dbReference>
<dbReference type="EMBL" id="FLUN01000001">
    <property type="protein sequence ID" value="SBW02022.1"/>
    <property type="molecule type" value="Genomic_DNA"/>
</dbReference>
<gene>
    <name evidence="4" type="ORF">KL86CLO1_11580</name>
</gene>
<dbReference type="InterPro" id="IPR051309">
    <property type="entry name" value="ABCF_ATPase"/>
</dbReference>
<dbReference type="PANTHER" id="PTHR42855">
    <property type="entry name" value="ABC TRANSPORTER ATP-BINDING SUBUNIT"/>
    <property type="match status" value="1"/>
</dbReference>
<protein>
    <submittedName>
        <fullName evidence="4">ABC transporter, ATP-binding protein</fullName>
    </submittedName>
</protein>